<feature type="compositionally biased region" description="Polar residues" evidence="1">
    <location>
        <begin position="269"/>
        <end position="278"/>
    </location>
</feature>
<evidence type="ECO:0000313" key="2">
    <source>
        <dbReference type="EMBL" id="GAF74832.1"/>
    </source>
</evidence>
<gene>
    <name evidence="2" type="ORF">S01H1_10851</name>
</gene>
<feature type="compositionally biased region" description="Low complexity" evidence="1">
    <location>
        <begin position="256"/>
        <end position="268"/>
    </location>
</feature>
<sequence>MSVPFTVNGTNWRELDKLEEIRLGFSERNQAQGYSPLKWDGTFWGSGDGTSADTLQNNEPVGGYAMPSAIFFAVIHDEAVSFAAKPWVSSEPYDLNDPPDKLAFGSFHDFCEYCGGTLYTSPTDYGWRRAVDATDIDNPTFIRGYARGGDILGPWLIEDIVLAMENATAYDWTRLGPILGKVKTTDKDGYLETSTSSTYSTVFEISAKWDWPSGQGWTDGQRESVHFERTLENPHSQTIDNRRFYIVNNGTQGAMTLPPLTTPAGTLPSVGNMSSSNL</sequence>
<reference evidence="2" key="1">
    <citation type="journal article" date="2014" name="Front. Microbiol.">
        <title>High frequency of phylogenetically diverse reductive dehalogenase-homologous genes in deep subseafloor sedimentary metagenomes.</title>
        <authorList>
            <person name="Kawai M."/>
            <person name="Futagami T."/>
            <person name="Toyoda A."/>
            <person name="Takaki Y."/>
            <person name="Nishi S."/>
            <person name="Hori S."/>
            <person name="Arai W."/>
            <person name="Tsubouchi T."/>
            <person name="Morono Y."/>
            <person name="Uchiyama I."/>
            <person name="Ito T."/>
            <person name="Fujiyama A."/>
            <person name="Inagaki F."/>
            <person name="Takami H."/>
        </authorList>
    </citation>
    <scope>NUCLEOTIDE SEQUENCE</scope>
    <source>
        <strain evidence="2">Expedition CK06-06</strain>
    </source>
</reference>
<dbReference type="EMBL" id="BARS01005533">
    <property type="protein sequence ID" value="GAF74832.1"/>
    <property type="molecule type" value="Genomic_DNA"/>
</dbReference>
<organism evidence="2">
    <name type="scientific">marine sediment metagenome</name>
    <dbReference type="NCBI Taxonomy" id="412755"/>
    <lineage>
        <taxon>unclassified sequences</taxon>
        <taxon>metagenomes</taxon>
        <taxon>ecological metagenomes</taxon>
    </lineage>
</organism>
<feature type="non-terminal residue" evidence="2">
    <location>
        <position position="278"/>
    </location>
</feature>
<feature type="region of interest" description="Disordered" evidence="1">
    <location>
        <begin position="256"/>
        <end position="278"/>
    </location>
</feature>
<protein>
    <submittedName>
        <fullName evidence="2">Uncharacterized protein</fullName>
    </submittedName>
</protein>
<dbReference type="AlphaFoldDB" id="X0SG03"/>
<evidence type="ECO:0000256" key="1">
    <source>
        <dbReference type="SAM" id="MobiDB-lite"/>
    </source>
</evidence>
<comment type="caution">
    <text evidence="2">The sequence shown here is derived from an EMBL/GenBank/DDBJ whole genome shotgun (WGS) entry which is preliminary data.</text>
</comment>
<proteinExistence type="predicted"/>
<accession>X0SG03</accession>
<name>X0SG03_9ZZZZ</name>